<keyword evidence="1" id="KW-0812">Transmembrane</keyword>
<evidence type="ECO:0000313" key="3">
    <source>
        <dbReference type="Proteomes" id="UP000054877"/>
    </source>
</evidence>
<feature type="transmembrane region" description="Helical" evidence="1">
    <location>
        <begin position="197"/>
        <end position="222"/>
    </location>
</feature>
<comment type="caution">
    <text evidence="2">The sequence shown here is derived from an EMBL/GenBank/DDBJ whole genome shotgun (WGS) entry which is preliminary data.</text>
</comment>
<keyword evidence="3" id="KW-1185">Reference proteome</keyword>
<dbReference type="AlphaFoldDB" id="A0A0W0Z8W0"/>
<organism evidence="2 3">
    <name type="scientific">Legionella spiritensis</name>
    <dbReference type="NCBI Taxonomy" id="452"/>
    <lineage>
        <taxon>Bacteria</taxon>
        <taxon>Pseudomonadati</taxon>
        <taxon>Pseudomonadota</taxon>
        <taxon>Gammaproteobacteria</taxon>
        <taxon>Legionellales</taxon>
        <taxon>Legionellaceae</taxon>
        <taxon>Legionella</taxon>
    </lineage>
</organism>
<evidence type="ECO:0000313" key="2">
    <source>
        <dbReference type="EMBL" id="KTD65521.1"/>
    </source>
</evidence>
<sequence length="324" mass="36933">MSLLEDYTDFELYNILQCHKSGELKQCVGHDEAARLIAGIQHIYRKKRKKQKWLQALSIPLSQDFSTHPLILLWTIVGVISLGTMPLLIGTAIMVCMSIFIGSVFFYSNYQEIQKKEKKLNQRFQLDLLKNQAVDLLLERNGLHVATISRPPYKHKDKLAHIRDAISTSLLISTTLFGTYFLGFTVILTAFQTAGLIAATSAAGPIGLLAGLGVILAVSLYFGYKQYQIMKQNDQLKFEQKNLKKTVEEKVMLCRDLKKHRIQILSHEEIQSTKRLPVTSTRRSGKHHLLEITSNNHPNPHQFFNNPSTGIRTTRQSLPFILRY</sequence>
<dbReference type="STRING" id="452.Lspi_0595"/>
<keyword evidence="1" id="KW-0472">Membrane</keyword>
<name>A0A0W0Z8W0_LEGSP</name>
<proteinExistence type="predicted"/>
<reference evidence="2 3" key="1">
    <citation type="submission" date="2015-11" db="EMBL/GenBank/DDBJ databases">
        <title>Genomic analysis of 38 Legionella species identifies large and diverse effector repertoires.</title>
        <authorList>
            <person name="Burstein D."/>
            <person name="Amaro F."/>
            <person name="Zusman T."/>
            <person name="Lifshitz Z."/>
            <person name="Cohen O."/>
            <person name="Gilbert J.A."/>
            <person name="Pupko T."/>
            <person name="Shuman H.A."/>
            <person name="Segal G."/>
        </authorList>
    </citation>
    <scope>NUCLEOTIDE SEQUENCE [LARGE SCALE GENOMIC DNA]</scope>
    <source>
        <strain evidence="2 3">Mt.St.Helens-9</strain>
    </source>
</reference>
<evidence type="ECO:0008006" key="4">
    <source>
        <dbReference type="Google" id="ProtNLM"/>
    </source>
</evidence>
<protein>
    <recommendedName>
        <fullName evidence="4">Transmembrane protein</fullName>
    </recommendedName>
</protein>
<keyword evidence="1" id="KW-1133">Transmembrane helix</keyword>
<dbReference type="Proteomes" id="UP000054877">
    <property type="component" value="Unassembled WGS sequence"/>
</dbReference>
<feature type="transmembrane region" description="Helical" evidence="1">
    <location>
        <begin position="87"/>
        <end position="110"/>
    </location>
</feature>
<dbReference type="PATRIC" id="fig|452.5.peg.653"/>
<dbReference type="EMBL" id="LNYX01000006">
    <property type="protein sequence ID" value="KTD65521.1"/>
    <property type="molecule type" value="Genomic_DNA"/>
</dbReference>
<dbReference type="RefSeq" id="WP_058482540.1">
    <property type="nucleotide sequence ID" value="NZ_CAAAII010000009.1"/>
</dbReference>
<gene>
    <name evidence="2" type="ORF">Lspi_0595</name>
</gene>
<accession>A0A0W0Z8W0</accession>
<evidence type="ECO:0000256" key="1">
    <source>
        <dbReference type="SAM" id="Phobius"/>
    </source>
</evidence>
<feature type="transmembrane region" description="Helical" evidence="1">
    <location>
        <begin position="170"/>
        <end position="191"/>
    </location>
</feature>
<feature type="transmembrane region" description="Helical" evidence="1">
    <location>
        <begin position="53"/>
        <end position="81"/>
    </location>
</feature>